<dbReference type="AlphaFoldDB" id="A0A517DRU9"/>
<sequence length="60" mass="6691">MVNQRRRCDRQAAVADSVSMLAKCEGGVLATVNQDRVPYGVTFSYILKIVIKYMAGKVRL</sequence>
<keyword evidence="2" id="KW-1185">Reference proteome</keyword>
<organism evidence="1 2">
    <name type="scientific">Sporomusa termitida</name>
    <dbReference type="NCBI Taxonomy" id="2377"/>
    <lineage>
        <taxon>Bacteria</taxon>
        <taxon>Bacillati</taxon>
        <taxon>Bacillota</taxon>
        <taxon>Negativicutes</taxon>
        <taxon>Selenomonadales</taxon>
        <taxon>Sporomusaceae</taxon>
        <taxon>Sporomusa</taxon>
    </lineage>
</organism>
<evidence type="ECO:0000313" key="1">
    <source>
        <dbReference type="EMBL" id="QDR80016.1"/>
    </source>
</evidence>
<reference evidence="1 2" key="1">
    <citation type="submission" date="2019-02" db="EMBL/GenBank/DDBJ databases">
        <title>Closed genome of Sporomusa termitida DSM 4440.</title>
        <authorList>
            <person name="Poehlein A."/>
            <person name="Daniel R."/>
        </authorList>
    </citation>
    <scope>NUCLEOTIDE SEQUENCE [LARGE SCALE GENOMIC DNA]</scope>
    <source>
        <strain evidence="1 2">DSM 4440</strain>
    </source>
</reference>
<name>A0A517DRU9_9FIRM</name>
<dbReference type="KEGG" id="sted:SPTER_13250"/>
<dbReference type="EMBL" id="CP036259">
    <property type="protein sequence ID" value="QDR80016.1"/>
    <property type="molecule type" value="Genomic_DNA"/>
</dbReference>
<gene>
    <name evidence="1" type="ORF">SPTER_13250</name>
</gene>
<accession>A0A517DRU9</accession>
<dbReference type="Proteomes" id="UP000320776">
    <property type="component" value="Chromosome"/>
</dbReference>
<proteinExistence type="predicted"/>
<protein>
    <submittedName>
        <fullName evidence="1">Uncharacterized protein</fullName>
    </submittedName>
</protein>
<dbReference type="RefSeq" id="WP_144349588.1">
    <property type="nucleotide sequence ID" value="NZ_CP036259.1"/>
</dbReference>
<evidence type="ECO:0000313" key="2">
    <source>
        <dbReference type="Proteomes" id="UP000320776"/>
    </source>
</evidence>